<evidence type="ECO:0000256" key="1">
    <source>
        <dbReference type="SAM" id="MobiDB-lite"/>
    </source>
</evidence>
<gene>
    <name evidence="2" type="ORF">RIB2604_01500820</name>
</gene>
<reference evidence="2 3" key="1">
    <citation type="journal article" date="2016" name="DNA Res.">
        <title>Genome sequence of Aspergillus luchuensis NBRC 4314.</title>
        <authorList>
            <person name="Yamada O."/>
            <person name="Machida M."/>
            <person name="Hosoyama A."/>
            <person name="Goto M."/>
            <person name="Takahashi T."/>
            <person name="Futagami T."/>
            <person name="Yamagata Y."/>
            <person name="Takeuchi M."/>
            <person name="Kobayashi T."/>
            <person name="Koike H."/>
            <person name="Abe K."/>
            <person name="Asai K."/>
            <person name="Arita M."/>
            <person name="Fujita N."/>
            <person name="Fukuda K."/>
            <person name="Higa K."/>
            <person name="Horikawa H."/>
            <person name="Ishikawa T."/>
            <person name="Jinno K."/>
            <person name="Kato Y."/>
            <person name="Kirimura K."/>
            <person name="Mizutani O."/>
            <person name="Nakasone K."/>
            <person name="Sano M."/>
            <person name="Shiraishi Y."/>
            <person name="Tsukahara M."/>
            <person name="Gomi K."/>
        </authorList>
    </citation>
    <scope>NUCLEOTIDE SEQUENCE [LARGE SCALE GENOMIC DNA]</scope>
    <source>
        <strain evidence="2 3">RIB 2604</strain>
    </source>
</reference>
<name>A0A146F8W0_ASPKA</name>
<organism evidence="2 3">
    <name type="scientific">Aspergillus kawachii</name>
    <name type="common">White koji mold</name>
    <name type="synonym">Aspergillus awamori var. kawachi</name>
    <dbReference type="NCBI Taxonomy" id="1069201"/>
    <lineage>
        <taxon>Eukaryota</taxon>
        <taxon>Fungi</taxon>
        <taxon>Dikarya</taxon>
        <taxon>Ascomycota</taxon>
        <taxon>Pezizomycotina</taxon>
        <taxon>Eurotiomycetes</taxon>
        <taxon>Eurotiomycetidae</taxon>
        <taxon>Eurotiales</taxon>
        <taxon>Aspergillaceae</taxon>
        <taxon>Aspergillus</taxon>
        <taxon>Aspergillus subgen. Circumdati</taxon>
    </lineage>
</organism>
<accession>A0A146F8W0</accession>
<dbReference type="Proteomes" id="UP000075230">
    <property type="component" value="Unassembled WGS sequence"/>
</dbReference>
<comment type="caution">
    <text evidence="2">The sequence shown here is derived from an EMBL/GenBank/DDBJ whole genome shotgun (WGS) entry which is preliminary data.</text>
</comment>
<dbReference type="EMBL" id="BCWF01000015">
    <property type="protein sequence ID" value="GAT22053.1"/>
    <property type="molecule type" value="Genomic_DNA"/>
</dbReference>
<evidence type="ECO:0000313" key="3">
    <source>
        <dbReference type="Proteomes" id="UP000075230"/>
    </source>
</evidence>
<dbReference type="AlphaFoldDB" id="A0A146F8W0"/>
<proteinExistence type="predicted"/>
<sequence length="208" mass="22200">MEESNSLPCYTPGVEGAWELDADADADADEECDTLEDDAAPEEDTVGSVADAALDETASESVVEVLGIDKVVVSRPPPTGGIEIGWPAMEHCRTTSLDTAGKTLVQSITQGNELAPTRLVGNVACFLNAGGYGGRKIWLLAMTSKIRTNAWAEDLASYKLVPLFHGTLEPVSHAYRAPIEAYRIAPFHAVRTSRGRCSIHVGTSGRLE</sequence>
<evidence type="ECO:0000313" key="2">
    <source>
        <dbReference type="EMBL" id="GAT22053.1"/>
    </source>
</evidence>
<feature type="region of interest" description="Disordered" evidence="1">
    <location>
        <begin position="22"/>
        <end position="45"/>
    </location>
</feature>
<protein>
    <submittedName>
        <fullName evidence="2">MFS transporter</fullName>
    </submittedName>
</protein>
<reference evidence="3" key="2">
    <citation type="submission" date="2016-02" db="EMBL/GenBank/DDBJ databases">
        <title>Genome sequencing of Aspergillus luchuensis NBRC 4314.</title>
        <authorList>
            <person name="Yamada O."/>
        </authorList>
    </citation>
    <scope>NUCLEOTIDE SEQUENCE [LARGE SCALE GENOMIC DNA]</scope>
    <source>
        <strain evidence="3">RIB 2604</strain>
    </source>
</reference>